<accession>A0ABV9JUM3</accession>
<dbReference type="InterPro" id="IPR029055">
    <property type="entry name" value="Ntn_hydrolases_N"/>
</dbReference>
<evidence type="ECO:0000313" key="2">
    <source>
        <dbReference type="Proteomes" id="UP001595988"/>
    </source>
</evidence>
<keyword evidence="2" id="KW-1185">Reference proteome</keyword>
<evidence type="ECO:0000313" key="1">
    <source>
        <dbReference type="EMBL" id="MFC4661446.1"/>
    </source>
</evidence>
<dbReference type="SUPFAM" id="SSF52402">
    <property type="entry name" value="Adenine nucleotide alpha hydrolases-like"/>
    <property type="match status" value="1"/>
</dbReference>
<organism evidence="1 2">
    <name type="scientific">Oceanobacillus aidingensis</name>
    <dbReference type="NCBI Taxonomy" id="645964"/>
    <lineage>
        <taxon>Bacteria</taxon>
        <taxon>Bacillati</taxon>
        <taxon>Bacillota</taxon>
        <taxon>Bacilli</taxon>
        <taxon>Bacillales</taxon>
        <taxon>Bacillaceae</taxon>
        <taxon>Oceanobacillus</taxon>
    </lineage>
</organism>
<comment type="caution">
    <text evidence="1">The sequence shown here is derived from an EMBL/GenBank/DDBJ whole genome shotgun (WGS) entry which is preliminary data.</text>
</comment>
<name>A0ABV9JUM3_9BACI</name>
<proteinExistence type="predicted"/>
<dbReference type="InterPro" id="IPR014729">
    <property type="entry name" value="Rossmann-like_a/b/a_fold"/>
</dbReference>
<dbReference type="Gene3D" id="3.40.50.620">
    <property type="entry name" value="HUPs"/>
    <property type="match status" value="1"/>
</dbReference>
<dbReference type="RefSeq" id="WP_379542207.1">
    <property type="nucleotide sequence ID" value="NZ_JBHSFT010000004.1"/>
</dbReference>
<protein>
    <recommendedName>
        <fullName evidence="3">Asparagine synthase (Glutamine-hydrolysing)</fullName>
    </recommendedName>
</protein>
<dbReference type="EMBL" id="JBHSFT010000004">
    <property type="protein sequence ID" value="MFC4661446.1"/>
    <property type="molecule type" value="Genomic_DNA"/>
</dbReference>
<gene>
    <name evidence="1" type="ORF">ACFO3P_04295</name>
</gene>
<dbReference type="Proteomes" id="UP001595988">
    <property type="component" value="Unassembled WGS sequence"/>
</dbReference>
<dbReference type="SUPFAM" id="SSF56235">
    <property type="entry name" value="N-terminal nucleophile aminohydrolases (Ntn hydrolases)"/>
    <property type="match status" value="1"/>
</dbReference>
<evidence type="ECO:0008006" key="3">
    <source>
        <dbReference type="Google" id="ProtNLM"/>
    </source>
</evidence>
<sequence length="758" mass="88244">MKGYLFISEKEENNLNYERKIQESFSRFFGKENVKVKKNPGSSNNLSLYNYTNEPNEINYSHYEHHFGLSGDFLKDEDTVIHDFLSASDKEKYISEIGGIFTISWLHDNTFTTWSDITRIEPIYYCETPKRIVVGTKALLVHLIAYGLETPNYDVSSFVSFLNNGFFCDDNTPFMGVKALYRNSKMIIYDNHINISPIDDFDNYIYTQDPTNQFYDEISELFLDSFSYFKKHNSTFKLGLTGGKDSRLVIAAMHKLGVNVETITNGFEDTPDVIIGKKIANQLNIKHEVKIPPGSASSINIDLYDRAVNTIKNCEGMLFAYENISGLTPEFNNQRISIGGQGGGLYKGGYAKLANITSREELLEFFLSSFAKYNDLINDDEYKKYTQFFNDFIDRHPKHLTYSDILNSFYLTYRSGRWSASSRSGYTMGFYSYPPLFESRLAKKAQLLKTHYGSNEHLIYNILLRINSDLVNIPFAEDRWSFEKGHPYSKYDIENWIKRKPLYATSIRGGFNWRKNILTNLNKEFYEVIFADENSPIFDIVNKNKVKELFNKKGKRSLAVYDTFLWSLFTSSIMLSDKWYSSEKKILKTNIKVPKSSVKEKKGVLKKINLIPNEYLRTSNEKLQIEKKSNISSTISWKDYVPSDRLYFQLFDNPFSQPPSEKYANLYKIEGSVAELFFEVEKHLPDDFLLELYFIQYNNSERVESKKEELNILNQKNIYKYKAVMHPEANRFKVAFKISEGRANGTFDINQMRIHFYS</sequence>
<reference evidence="2" key="1">
    <citation type="journal article" date="2019" name="Int. J. Syst. Evol. Microbiol.">
        <title>The Global Catalogue of Microorganisms (GCM) 10K type strain sequencing project: providing services to taxonomists for standard genome sequencing and annotation.</title>
        <authorList>
            <consortium name="The Broad Institute Genomics Platform"/>
            <consortium name="The Broad Institute Genome Sequencing Center for Infectious Disease"/>
            <person name="Wu L."/>
            <person name="Ma J."/>
        </authorList>
    </citation>
    <scope>NUCLEOTIDE SEQUENCE [LARGE SCALE GENOMIC DNA]</scope>
    <source>
        <strain evidence="2">CCUG 37257</strain>
    </source>
</reference>